<reference evidence="4 5" key="1">
    <citation type="submission" date="2017-05" db="EMBL/GenBank/DDBJ databases">
        <authorList>
            <person name="Varghese N."/>
            <person name="Submissions S."/>
        </authorList>
    </citation>
    <scope>NUCLEOTIDE SEQUENCE [LARGE SCALE GENOMIC DNA]</scope>
    <source>
        <strain evidence="4 5">DSM 21342</strain>
    </source>
</reference>
<sequence>MLRNMKKNKHRNLNCRTIFILVILIAGLAACNNNSKNSEGPTDTPTSGSITISVDETFKPLVQAELDVFHATYPNAHLNTHFKTEFESVNDLLKDSAQLIIIPRELSAQEMKVFQAINLSVQKTKFAVDAIALITNPANLDSTFSMNQIRDIFSGTVSKWSQLDKSGISDDIHVVFDNANSSTVRYIKEIAGGKPFDGSRFFAQENNPDVIEYVGKHKNALGIIGVNWVSDSDDSTVTNFLHKVRVAALSPEVNAPGAGEYRKPYQAYIAQGYYPLVRNVYVIIRGGRRGLGTGFARFICGDAGQRIVLKSGLIPATMPIRVVDIKNKNVFDN</sequence>
<dbReference type="Proteomes" id="UP000315971">
    <property type="component" value="Unassembled WGS sequence"/>
</dbReference>
<dbReference type="PANTHER" id="PTHR30570:SF1">
    <property type="entry name" value="PHOSPHATE-BINDING PROTEIN PSTS"/>
    <property type="match status" value="1"/>
</dbReference>
<organism evidence="4 5">
    <name type="scientific">Solitalea koreensis</name>
    <dbReference type="NCBI Taxonomy" id="543615"/>
    <lineage>
        <taxon>Bacteria</taxon>
        <taxon>Pseudomonadati</taxon>
        <taxon>Bacteroidota</taxon>
        <taxon>Sphingobacteriia</taxon>
        <taxon>Sphingobacteriales</taxon>
        <taxon>Sphingobacteriaceae</taxon>
        <taxon>Solitalea</taxon>
    </lineage>
</organism>
<feature type="domain" description="PBP" evidence="3">
    <location>
        <begin position="41"/>
        <end position="301"/>
    </location>
</feature>
<evidence type="ECO:0000259" key="3">
    <source>
        <dbReference type="Pfam" id="PF12849"/>
    </source>
</evidence>
<evidence type="ECO:0000256" key="1">
    <source>
        <dbReference type="ARBA" id="ARBA00022729"/>
    </source>
</evidence>
<protein>
    <submittedName>
        <fullName evidence="4">Phosphate ABC transporter substrate-binding protein, PhoT family</fullName>
    </submittedName>
</protein>
<dbReference type="SUPFAM" id="SSF53850">
    <property type="entry name" value="Periplasmic binding protein-like II"/>
    <property type="match status" value="1"/>
</dbReference>
<evidence type="ECO:0000256" key="2">
    <source>
        <dbReference type="SAM" id="SignalP"/>
    </source>
</evidence>
<dbReference type="InterPro" id="IPR050811">
    <property type="entry name" value="Phosphate_ABC_transporter"/>
</dbReference>
<proteinExistence type="predicted"/>
<evidence type="ECO:0000313" key="4">
    <source>
        <dbReference type="EMBL" id="SMO54910.1"/>
    </source>
</evidence>
<dbReference type="AlphaFoldDB" id="A0A521C879"/>
<dbReference type="PANTHER" id="PTHR30570">
    <property type="entry name" value="PERIPLASMIC PHOSPHATE BINDING COMPONENT OF PHOSPHATE ABC TRANSPORTER"/>
    <property type="match status" value="1"/>
</dbReference>
<dbReference type="Pfam" id="PF12849">
    <property type="entry name" value="PBP_like_2"/>
    <property type="match status" value="1"/>
</dbReference>
<dbReference type="InterPro" id="IPR024370">
    <property type="entry name" value="PBP_domain"/>
</dbReference>
<name>A0A521C879_9SPHI</name>
<gene>
    <name evidence="4" type="ORF">SAMN06265350_103253</name>
</gene>
<feature type="signal peptide" evidence="2">
    <location>
        <begin position="1"/>
        <end position="31"/>
    </location>
</feature>
<dbReference type="EMBL" id="FXSZ01000003">
    <property type="protein sequence ID" value="SMO54910.1"/>
    <property type="molecule type" value="Genomic_DNA"/>
</dbReference>
<accession>A0A521C879</accession>
<feature type="chain" id="PRO_5022217451" evidence="2">
    <location>
        <begin position="32"/>
        <end position="333"/>
    </location>
</feature>
<dbReference type="Gene3D" id="3.40.190.10">
    <property type="entry name" value="Periplasmic binding protein-like II"/>
    <property type="match status" value="2"/>
</dbReference>
<dbReference type="OrthoDB" id="1450880at2"/>
<dbReference type="PROSITE" id="PS51257">
    <property type="entry name" value="PROKAR_LIPOPROTEIN"/>
    <property type="match status" value="1"/>
</dbReference>
<keyword evidence="5" id="KW-1185">Reference proteome</keyword>
<keyword evidence="1 2" id="KW-0732">Signal</keyword>
<evidence type="ECO:0000313" key="5">
    <source>
        <dbReference type="Proteomes" id="UP000315971"/>
    </source>
</evidence>